<sequence length="261" mass="27566">MSTLKGRVAIIGGASKGLGKGCALSLAGEGVNIVLCARNQEVLEATAEEIRALGVDVLPLAGDMADAAFNERVVNETIARFGRIDILVNNSGGPTAGTFRSMKEADYDKAYQGVLMYVIRMTNLCVPHMEKGGWGRIINITSLSVKEPAETLVLSNVFRAGVVAFAKSISKDLIRHNITVNNLCPGAFKTDRAKELIQKAAEAAGKTPEQVETENQAKLPLGRYQTPEELGAFAAFLCTDIAGGITGTTIQVDGGISNGLL</sequence>
<dbReference type="InterPro" id="IPR050259">
    <property type="entry name" value="SDR"/>
</dbReference>
<name>A0A4R1BB26_9BACT</name>
<comment type="caution">
    <text evidence="2">The sequence shown here is derived from an EMBL/GenBank/DDBJ whole genome shotgun (WGS) entry which is preliminary data.</text>
</comment>
<dbReference type="Pfam" id="PF13561">
    <property type="entry name" value="adh_short_C2"/>
    <property type="match status" value="1"/>
</dbReference>
<dbReference type="SUPFAM" id="SSF51735">
    <property type="entry name" value="NAD(P)-binding Rossmann-fold domains"/>
    <property type="match status" value="1"/>
</dbReference>
<accession>A0A4R1BB26</accession>
<dbReference type="FunFam" id="3.40.50.720:FF:000084">
    <property type="entry name" value="Short-chain dehydrogenase reductase"/>
    <property type="match status" value="1"/>
</dbReference>
<dbReference type="Gene3D" id="3.40.50.720">
    <property type="entry name" value="NAD(P)-binding Rossmann-like Domain"/>
    <property type="match status" value="1"/>
</dbReference>
<dbReference type="OrthoDB" id="9804774at2"/>
<dbReference type="InterPro" id="IPR002347">
    <property type="entry name" value="SDR_fam"/>
</dbReference>
<dbReference type="Proteomes" id="UP000295334">
    <property type="component" value="Unassembled WGS sequence"/>
</dbReference>
<dbReference type="PANTHER" id="PTHR42879">
    <property type="entry name" value="3-OXOACYL-(ACYL-CARRIER-PROTEIN) REDUCTASE"/>
    <property type="match status" value="1"/>
</dbReference>
<keyword evidence="3" id="KW-1185">Reference proteome</keyword>
<evidence type="ECO:0000313" key="3">
    <source>
        <dbReference type="Proteomes" id="UP000295334"/>
    </source>
</evidence>
<dbReference type="PANTHER" id="PTHR42879:SF6">
    <property type="entry name" value="NADPH-DEPENDENT REDUCTASE BACG"/>
    <property type="match status" value="1"/>
</dbReference>
<reference evidence="2 3" key="1">
    <citation type="submission" date="2019-03" db="EMBL/GenBank/DDBJ databases">
        <authorList>
            <person name="Kim M.K.M."/>
        </authorList>
    </citation>
    <scope>NUCLEOTIDE SEQUENCE [LARGE SCALE GENOMIC DNA]</scope>
    <source>
        <strain evidence="2 3">17J68-12</strain>
    </source>
</reference>
<comment type="similarity">
    <text evidence="1">Belongs to the short-chain dehydrogenases/reductases (SDR) family.</text>
</comment>
<dbReference type="PRINTS" id="PR00081">
    <property type="entry name" value="GDHRDH"/>
</dbReference>
<dbReference type="InterPro" id="IPR036291">
    <property type="entry name" value="NAD(P)-bd_dom_sf"/>
</dbReference>
<evidence type="ECO:0000256" key="1">
    <source>
        <dbReference type="ARBA" id="ARBA00006484"/>
    </source>
</evidence>
<dbReference type="AlphaFoldDB" id="A0A4R1BB26"/>
<gene>
    <name evidence="2" type="ORF">EPD60_09230</name>
</gene>
<dbReference type="RefSeq" id="WP_131449051.1">
    <property type="nucleotide sequence ID" value="NZ_SJZI01000042.1"/>
</dbReference>
<dbReference type="EMBL" id="SJZI01000042">
    <property type="protein sequence ID" value="TCJ14179.1"/>
    <property type="molecule type" value="Genomic_DNA"/>
</dbReference>
<organism evidence="2 3">
    <name type="scientific">Flaviaesturariibacter flavus</name>
    <dbReference type="NCBI Taxonomy" id="2502780"/>
    <lineage>
        <taxon>Bacteria</taxon>
        <taxon>Pseudomonadati</taxon>
        <taxon>Bacteroidota</taxon>
        <taxon>Chitinophagia</taxon>
        <taxon>Chitinophagales</taxon>
        <taxon>Chitinophagaceae</taxon>
        <taxon>Flaviaestuariibacter</taxon>
    </lineage>
</organism>
<dbReference type="CDD" id="cd05344">
    <property type="entry name" value="BKR_like_SDR_like"/>
    <property type="match status" value="1"/>
</dbReference>
<evidence type="ECO:0000313" key="2">
    <source>
        <dbReference type="EMBL" id="TCJ14179.1"/>
    </source>
</evidence>
<dbReference type="PRINTS" id="PR00080">
    <property type="entry name" value="SDRFAMILY"/>
</dbReference>
<proteinExistence type="inferred from homology"/>
<protein>
    <submittedName>
        <fullName evidence="2">SDR family oxidoreductase</fullName>
    </submittedName>
</protein>